<dbReference type="SMART" id="SM01073">
    <property type="entry name" value="CDC48_N"/>
    <property type="match status" value="1"/>
</dbReference>
<evidence type="ECO:0000256" key="4">
    <source>
        <dbReference type="ARBA" id="ARBA00022840"/>
    </source>
</evidence>
<dbReference type="HOGENOM" id="CLU_000688_12_2_2"/>
<dbReference type="Gene3D" id="2.40.40.20">
    <property type="match status" value="1"/>
</dbReference>
<dbReference type="EMBL" id="CP000254">
    <property type="protein sequence ID" value="ABD40569.1"/>
    <property type="molecule type" value="Genomic_DNA"/>
</dbReference>
<proteinExistence type="inferred from homology"/>
<dbReference type="InterPro" id="IPR041569">
    <property type="entry name" value="AAA_lid_3"/>
</dbReference>
<dbReference type="GO" id="GO:0016887">
    <property type="term" value="F:ATP hydrolysis activity"/>
    <property type="evidence" value="ECO:0007669"/>
    <property type="project" value="InterPro"/>
</dbReference>
<feature type="domain" description="CDC48 N-terminal subdomain" evidence="7">
    <location>
        <begin position="8"/>
        <end position="92"/>
    </location>
</feature>
<keyword evidence="2" id="KW-0677">Repeat</keyword>
<dbReference type="Gene3D" id="3.40.50.300">
    <property type="entry name" value="P-loop containing nucleotide triphosphate hydrolases"/>
    <property type="match status" value="2"/>
</dbReference>
<keyword evidence="4" id="KW-0067">ATP-binding</keyword>
<dbReference type="NCBIfam" id="TIGR01243">
    <property type="entry name" value="CDC48"/>
    <property type="match status" value="1"/>
</dbReference>
<dbReference type="InterPro" id="IPR003593">
    <property type="entry name" value="AAA+_ATPase"/>
</dbReference>
<dbReference type="FunFam" id="3.40.50.300:FF:000012">
    <property type="entry name" value="Transitional endoplasmic reticulum ATPase"/>
    <property type="match status" value="1"/>
</dbReference>
<dbReference type="InParanoid" id="Q2FMV5"/>
<dbReference type="Proteomes" id="UP000001941">
    <property type="component" value="Chromosome"/>
</dbReference>
<dbReference type="PROSITE" id="PS00674">
    <property type="entry name" value="AAA"/>
    <property type="match status" value="2"/>
</dbReference>
<dbReference type="SUPFAM" id="SSF52540">
    <property type="entry name" value="P-loop containing nucleoside triphosphate hydrolases"/>
    <property type="match status" value="2"/>
</dbReference>
<reference evidence="9" key="1">
    <citation type="journal article" date="2016" name="Stand. Genomic Sci.">
        <title>Complete genome sequence of Methanospirillum hungatei type strain JF1.</title>
        <authorList>
            <person name="Gunsalus R.P."/>
            <person name="Cook L.E."/>
            <person name="Crable B."/>
            <person name="Rohlin L."/>
            <person name="McDonald E."/>
            <person name="Mouttaki H."/>
            <person name="Sieber J.R."/>
            <person name="Poweleit N."/>
            <person name="Zhou H."/>
            <person name="Lapidus A.L."/>
            <person name="Daligault H.E."/>
            <person name="Land M."/>
            <person name="Gilna P."/>
            <person name="Ivanova N."/>
            <person name="Kyrpides N."/>
            <person name="Culley D.E."/>
            <person name="McInerney M.J."/>
        </authorList>
    </citation>
    <scope>NUCLEOTIDE SEQUENCE [LARGE SCALE GENOMIC DNA]</scope>
    <source>
        <strain evidence="9">ATCC 27890 / DSM 864 / NBRC 100397 / JF-1</strain>
    </source>
</reference>
<accession>Q2FMV5</accession>
<feature type="domain" description="AAA+ ATPase" evidence="5">
    <location>
        <begin position="215"/>
        <end position="351"/>
    </location>
</feature>
<dbReference type="EnsemblBacteria" id="ABD40569">
    <property type="protein sequence ID" value="ABD40569"/>
    <property type="gene ID" value="Mhun_0817"/>
</dbReference>
<dbReference type="GO" id="GO:0005737">
    <property type="term" value="C:cytoplasm"/>
    <property type="evidence" value="ECO:0007669"/>
    <property type="project" value="UniProtKB-ARBA"/>
</dbReference>
<dbReference type="GeneID" id="3924955"/>
<dbReference type="PANTHER" id="PTHR23077">
    <property type="entry name" value="AAA-FAMILY ATPASE"/>
    <property type="match status" value="1"/>
</dbReference>
<dbReference type="Pfam" id="PF02933">
    <property type="entry name" value="CDC48_2"/>
    <property type="match status" value="1"/>
</dbReference>
<dbReference type="EC" id="3.6.4.6" evidence="8"/>
<dbReference type="FunFam" id="3.40.50.300:FF:000018">
    <property type="entry name" value="Cell division control 48"/>
    <property type="match status" value="1"/>
</dbReference>
<evidence type="ECO:0000313" key="8">
    <source>
        <dbReference type="EMBL" id="ABD40569.1"/>
    </source>
</evidence>
<dbReference type="KEGG" id="mhu:Mhun_0817"/>
<dbReference type="AlphaFoldDB" id="Q2FMV5"/>
<dbReference type="InterPro" id="IPR050168">
    <property type="entry name" value="AAA_ATPase_domain"/>
</dbReference>
<protein>
    <submittedName>
        <fullName evidence="8">AAA family ATPase, CDC48 subfamily</fullName>
        <ecNumber evidence="8">3.6.4.6</ecNumber>
    </submittedName>
</protein>
<gene>
    <name evidence="8" type="ordered locus">Mhun_0817</name>
</gene>
<dbReference type="InterPro" id="IPR027417">
    <property type="entry name" value="P-loop_NTPase"/>
</dbReference>
<dbReference type="Pfam" id="PF00004">
    <property type="entry name" value="AAA"/>
    <property type="match status" value="2"/>
</dbReference>
<dbReference type="Pfam" id="PF17862">
    <property type="entry name" value="AAA_lid_3"/>
    <property type="match status" value="1"/>
</dbReference>
<dbReference type="InterPro" id="IPR003338">
    <property type="entry name" value="CDC4_N-term_subdom"/>
</dbReference>
<dbReference type="InterPro" id="IPR005938">
    <property type="entry name" value="AAA_ATPase_CDC48"/>
</dbReference>
<dbReference type="Gene3D" id="3.10.330.10">
    <property type="match status" value="1"/>
</dbReference>
<dbReference type="SMART" id="SM00382">
    <property type="entry name" value="AAA"/>
    <property type="match status" value="2"/>
</dbReference>
<keyword evidence="9" id="KW-1185">Reference proteome</keyword>
<evidence type="ECO:0000259" key="5">
    <source>
        <dbReference type="SMART" id="SM00382"/>
    </source>
</evidence>
<dbReference type="OrthoDB" id="77269at2157"/>
<dbReference type="PANTHER" id="PTHR23077:SF171">
    <property type="entry name" value="NUCLEAR VALOSIN-CONTAINING PROTEIN-LIKE"/>
    <property type="match status" value="1"/>
</dbReference>
<dbReference type="InterPro" id="IPR003959">
    <property type="entry name" value="ATPase_AAA_core"/>
</dbReference>
<evidence type="ECO:0000313" key="9">
    <source>
        <dbReference type="Proteomes" id="UP000001941"/>
    </source>
</evidence>
<evidence type="ECO:0000259" key="7">
    <source>
        <dbReference type="SMART" id="SM01073"/>
    </source>
</evidence>
<dbReference type="FunFam" id="2.40.40.20:FF:000007">
    <property type="entry name" value="AAA family ATPase"/>
    <property type="match status" value="1"/>
</dbReference>
<dbReference type="STRING" id="323259.Mhun_0817"/>
<dbReference type="InterPro" id="IPR004201">
    <property type="entry name" value="Cdc48_dom2"/>
</dbReference>
<evidence type="ECO:0000256" key="2">
    <source>
        <dbReference type="ARBA" id="ARBA00022737"/>
    </source>
</evidence>
<dbReference type="InterPro" id="IPR009010">
    <property type="entry name" value="Asp_de-COase-like_dom_sf"/>
</dbReference>
<dbReference type="SMART" id="SM01072">
    <property type="entry name" value="CDC48_2"/>
    <property type="match status" value="1"/>
</dbReference>
<comment type="similarity">
    <text evidence="1">Belongs to the AAA ATPase family. CDC48 subfamily.</text>
</comment>
<organism evidence="8 9">
    <name type="scientific">Methanospirillum hungatei JF-1 (strain ATCC 27890 / DSM 864 / NBRC 100397 / JF-1)</name>
    <dbReference type="NCBI Taxonomy" id="323259"/>
    <lineage>
        <taxon>Archaea</taxon>
        <taxon>Methanobacteriati</taxon>
        <taxon>Methanobacteriota</taxon>
        <taxon>Stenosarchaea group</taxon>
        <taxon>Methanomicrobia</taxon>
        <taxon>Methanomicrobiales</taxon>
        <taxon>Methanospirillaceae</taxon>
        <taxon>Methanospirillum</taxon>
    </lineage>
</organism>
<keyword evidence="3" id="KW-0547">Nucleotide-binding</keyword>
<dbReference type="CDD" id="cd19511">
    <property type="entry name" value="RecA-like_CDC48_r2-like"/>
    <property type="match status" value="1"/>
</dbReference>
<sequence>MTAKSGIRLEVRRAAEEDAGKGLARIHPAVMRALGIVNGEFIEILGGKRAVAAAWSSQSTTQGRNDIAIDGEIRSNAGCGIDDRVIVRRVAVHDVRKVILQPVTSISLNNPEVLLAKKLRGRPVIEGQTVRIDLIGNTVTFIVSSLEPRGTGVVTFTTEVILNDTPYQTEEKKSEELSIHYEDIGGLSREISLIREMVEIPLRYPRIFERLGIDSPKGVLLYGPPGTGKTLLARAVASEVDAHFIPLSGPEVMSRYYGDSEKKIREIFEEARQKAPSIIFIDEIDSIATKRQDTTGEVERRVTAQILTMMDGLASRGQVVVIAATNMPDSIDPALRRGGRFDREIEIGIPDRIGRLEIYHVHTRTMPLADDVDLEYYAETSYGFVGADIALHCKEAAMHSLRGIMSRMREDEEVPPEIIDSLMITNHDFQESRKGIEPSAMRELYIEIPEVPWEMVEGLDAEKHEIEKIIEWPVHRRDAFEKLKIKPPKGILLFGPPGTGKTLLAKAVAAKSRMNFISVKGPELLSKWVGESEKQVREAFRKARQSAPSIIFFDEIDALVQQRGQQHTNSRVGESVLSQILTEMDGVEELSGVVIMAATNRPDLLDPALLRPGRLEKHIYIKPPNLNGRKAILKIYLRDLGTLLDENIDYDAIAREMRYFVGADIHAFVREVKMNLLDDVFTKTKRPEDVPRITTEYLKEILTHMQGTLDNKNLEIFESGAWALLYPRSKQQVLHRAVYILKQIERAGLVTELTSDLIHIANELRDLTFWEEKNFTRIEELTGKVENLLHECINKKNAEPE</sequence>
<keyword evidence="8" id="KW-0378">Hydrolase</keyword>
<dbReference type="eggNOG" id="arCOG01308">
    <property type="taxonomic scope" value="Archaea"/>
</dbReference>
<dbReference type="SUPFAM" id="SSF54585">
    <property type="entry name" value="Cdc48 domain 2-like"/>
    <property type="match status" value="1"/>
</dbReference>
<feature type="domain" description="AAA+ ATPase" evidence="5">
    <location>
        <begin position="487"/>
        <end position="625"/>
    </location>
</feature>
<dbReference type="InterPro" id="IPR029067">
    <property type="entry name" value="CDC48_domain_2-like_sf"/>
</dbReference>
<evidence type="ECO:0000256" key="3">
    <source>
        <dbReference type="ARBA" id="ARBA00022741"/>
    </source>
</evidence>
<feature type="domain" description="CDC48" evidence="6">
    <location>
        <begin position="107"/>
        <end position="169"/>
    </location>
</feature>
<dbReference type="GO" id="GO:0005524">
    <property type="term" value="F:ATP binding"/>
    <property type="evidence" value="ECO:0007669"/>
    <property type="project" value="UniProtKB-KW"/>
</dbReference>
<evidence type="ECO:0000259" key="6">
    <source>
        <dbReference type="SMART" id="SM01072"/>
    </source>
</evidence>
<dbReference type="Gene3D" id="1.10.8.60">
    <property type="match status" value="2"/>
</dbReference>
<dbReference type="RefSeq" id="WP_011447848.1">
    <property type="nucleotide sequence ID" value="NC_007796.1"/>
</dbReference>
<dbReference type="Pfam" id="PF02359">
    <property type="entry name" value="CDC48_N"/>
    <property type="match status" value="1"/>
</dbReference>
<name>Q2FMV5_METHJ</name>
<dbReference type="InterPro" id="IPR003960">
    <property type="entry name" value="ATPase_AAA_CS"/>
</dbReference>
<dbReference type="SUPFAM" id="SSF50692">
    <property type="entry name" value="ADC-like"/>
    <property type="match status" value="1"/>
</dbReference>
<evidence type="ECO:0000256" key="1">
    <source>
        <dbReference type="ARBA" id="ARBA00009833"/>
    </source>
</evidence>